<evidence type="ECO:0008006" key="2">
    <source>
        <dbReference type="Google" id="ProtNLM"/>
    </source>
</evidence>
<name>A0A8S5R7E7_9VIRU</name>
<dbReference type="Pfam" id="PF14076">
    <property type="entry name" value="DUF4258"/>
    <property type="match status" value="1"/>
</dbReference>
<evidence type="ECO:0000313" key="1">
    <source>
        <dbReference type="EMBL" id="DAE27075.1"/>
    </source>
</evidence>
<organism evidence="1">
    <name type="scientific">virus sp. ctah610</name>
    <dbReference type="NCBI Taxonomy" id="2826807"/>
    <lineage>
        <taxon>Viruses</taxon>
    </lineage>
</organism>
<protein>
    <recommendedName>
        <fullName evidence="2">DUF4258 domain-containing protein</fullName>
    </recommendedName>
</protein>
<dbReference type="EMBL" id="BK015827">
    <property type="protein sequence ID" value="DAE27075.1"/>
    <property type="molecule type" value="Genomic_DNA"/>
</dbReference>
<sequence length="104" mass="12330">MIDIDELRKINKPENIAVTEHARIRLIERNITMQDVIKCIETGEIIKQYEDDKPFPSCLILGISINNRYLHIVVSMDNNFIHLITAYYPNLEQWEPDYKTRKGR</sequence>
<dbReference type="InterPro" id="IPR025354">
    <property type="entry name" value="DUF4258"/>
</dbReference>
<accession>A0A8S5R7E7</accession>
<proteinExistence type="predicted"/>
<reference evidence="1" key="1">
    <citation type="journal article" date="2021" name="Proc. Natl. Acad. Sci. U.S.A.">
        <title>A Catalog of Tens of Thousands of Viruses from Human Metagenomes Reveals Hidden Associations with Chronic Diseases.</title>
        <authorList>
            <person name="Tisza M.J."/>
            <person name="Buck C.B."/>
        </authorList>
    </citation>
    <scope>NUCLEOTIDE SEQUENCE</scope>
    <source>
        <strain evidence="1">Ctah610</strain>
    </source>
</reference>